<sequence length="376" mass="42070">MKLLIADDNPINLSVLQELLVAEDRQILLAEGGAEALKLARTEYPDLILLDIRMPEIDGWQVCESLQADAATRDIPIVIITCLTEPEEKIRAFEAGAVDYVTRPFDPAEVAARVDTHLTLKRVREELELKARQLEERNRALEEIMRQKDEILYIATQEIRNPLSAILGVLALEEESLGEVAEDISHSAKIILKIIENLSKAERAISKSSDDEPRPVNLAELLRSTAECHLHQARRKNQRFELELEENCVAMVDAHRLWEILENFVTNAVKFSPADATITLRLRRETDHFFLGVSDEGPGLSKVDFGKVFRKYERLSAKPTHKEPSTGLGLFIAKVFAGLLNGEVGVTNNDSGVGATFFVRIPIGELPEFLGHADPK</sequence>
<dbReference type="SMART" id="SM00388">
    <property type="entry name" value="HisKA"/>
    <property type="match status" value="1"/>
</dbReference>
<dbReference type="Gene3D" id="1.10.287.130">
    <property type="match status" value="1"/>
</dbReference>
<organism evidence="8 9">
    <name type="scientific">Sulfidibacter corallicola</name>
    <dbReference type="NCBI Taxonomy" id="2818388"/>
    <lineage>
        <taxon>Bacteria</taxon>
        <taxon>Pseudomonadati</taxon>
        <taxon>Acidobacteriota</taxon>
        <taxon>Holophagae</taxon>
        <taxon>Acanthopleuribacterales</taxon>
        <taxon>Acanthopleuribacteraceae</taxon>
        <taxon>Sulfidibacter</taxon>
    </lineage>
</organism>
<name>A0A8A4TDX3_SULCO</name>
<feature type="domain" description="Histidine kinase" evidence="6">
    <location>
        <begin position="154"/>
        <end position="365"/>
    </location>
</feature>
<dbReference type="InterPro" id="IPR003661">
    <property type="entry name" value="HisK_dim/P_dom"/>
</dbReference>
<dbReference type="EC" id="2.7.13.3" evidence="2"/>
<dbReference type="InterPro" id="IPR036890">
    <property type="entry name" value="HATPase_C_sf"/>
</dbReference>
<keyword evidence="5" id="KW-0175">Coiled coil</keyword>
<dbReference type="SUPFAM" id="SSF52172">
    <property type="entry name" value="CheY-like"/>
    <property type="match status" value="1"/>
</dbReference>
<reference evidence="8" key="1">
    <citation type="submission" date="2021-03" db="EMBL/GenBank/DDBJ databases">
        <title>Acanthopleuribacteraceae sp. M133.</title>
        <authorList>
            <person name="Wang G."/>
        </authorList>
    </citation>
    <scope>NUCLEOTIDE SEQUENCE</scope>
    <source>
        <strain evidence="8">M133</strain>
    </source>
</reference>
<dbReference type="KEGG" id="scor:J3U87_19835"/>
<evidence type="ECO:0000313" key="9">
    <source>
        <dbReference type="Proteomes" id="UP000663929"/>
    </source>
</evidence>
<comment type="catalytic activity">
    <reaction evidence="1">
        <text>ATP + protein L-histidine = ADP + protein N-phospho-L-histidine.</text>
        <dbReference type="EC" id="2.7.13.3"/>
    </reaction>
</comment>
<dbReference type="CDD" id="cd00082">
    <property type="entry name" value="HisKA"/>
    <property type="match status" value="1"/>
</dbReference>
<keyword evidence="3 4" id="KW-0597">Phosphoprotein</keyword>
<dbReference type="InterPro" id="IPR001789">
    <property type="entry name" value="Sig_transdc_resp-reg_receiver"/>
</dbReference>
<dbReference type="PROSITE" id="PS50109">
    <property type="entry name" value="HIS_KIN"/>
    <property type="match status" value="1"/>
</dbReference>
<feature type="domain" description="Response regulatory" evidence="7">
    <location>
        <begin position="2"/>
        <end position="118"/>
    </location>
</feature>
<protein>
    <recommendedName>
        <fullName evidence="2">histidine kinase</fullName>
        <ecNumber evidence="2">2.7.13.3</ecNumber>
    </recommendedName>
</protein>
<dbReference type="PANTHER" id="PTHR43547:SF2">
    <property type="entry name" value="HYBRID SIGNAL TRANSDUCTION HISTIDINE KINASE C"/>
    <property type="match status" value="1"/>
</dbReference>
<dbReference type="AlphaFoldDB" id="A0A8A4TDX3"/>
<feature type="coiled-coil region" evidence="5">
    <location>
        <begin position="117"/>
        <end position="151"/>
    </location>
</feature>
<keyword evidence="8" id="KW-0808">Transferase</keyword>
<dbReference type="InterPro" id="IPR004358">
    <property type="entry name" value="Sig_transdc_His_kin-like_C"/>
</dbReference>
<dbReference type="Pfam" id="PF00512">
    <property type="entry name" value="HisKA"/>
    <property type="match status" value="1"/>
</dbReference>
<evidence type="ECO:0000256" key="2">
    <source>
        <dbReference type="ARBA" id="ARBA00012438"/>
    </source>
</evidence>
<gene>
    <name evidence="8" type="ORF">J3U87_19835</name>
</gene>
<dbReference type="Gene3D" id="3.40.50.2300">
    <property type="match status" value="1"/>
</dbReference>
<dbReference type="Gene3D" id="3.30.565.10">
    <property type="entry name" value="Histidine kinase-like ATPase, C-terminal domain"/>
    <property type="match status" value="1"/>
</dbReference>
<evidence type="ECO:0000256" key="3">
    <source>
        <dbReference type="ARBA" id="ARBA00022553"/>
    </source>
</evidence>
<dbReference type="PRINTS" id="PR00344">
    <property type="entry name" value="BCTRLSENSOR"/>
</dbReference>
<accession>A0A8A4TDX3</accession>
<feature type="modified residue" description="4-aspartylphosphate" evidence="4">
    <location>
        <position position="51"/>
    </location>
</feature>
<dbReference type="PANTHER" id="PTHR43547">
    <property type="entry name" value="TWO-COMPONENT HISTIDINE KINASE"/>
    <property type="match status" value="1"/>
</dbReference>
<dbReference type="SUPFAM" id="SSF55874">
    <property type="entry name" value="ATPase domain of HSP90 chaperone/DNA topoisomerase II/histidine kinase"/>
    <property type="match status" value="1"/>
</dbReference>
<evidence type="ECO:0000256" key="4">
    <source>
        <dbReference type="PROSITE-ProRule" id="PRU00169"/>
    </source>
</evidence>
<evidence type="ECO:0000259" key="7">
    <source>
        <dbReference type="PROSITE" id="PS50110"/>
    </source>
</evidence>
<dbReference type="PROSITE" id="PS50110">
    <property type="entry name" value="RESPONSE_REGULATORY"/>
    <property type="match status" value="1"/>
</dbReference>
<dbReference type="RefSeq" id="WP_237377510.1">
    <property type="nucleotide sequence ID" value="NZ_CP071793.1"/>
</dbReference>
<evidence type="ECO:0000256" key="1">
    <source>
        <dbReference type="ARBA" id="ARBA00000085"/>
    </source>
</evidence>
<keyword evidence="9" id="KW-1185">Reference proteome</keyword>
<evidence type="ECO:0000259" key="6">
    <source>
        <dbReference type="PROSITE" id="PS50109"/>
    </source>
</evidence>
<dbReference type="Pfam" id="PF00072">
    <property type="entry name" value="Response_reg"/>
    <property type="match status" value="1"/>
</dbReference>
<dbReference type="SMART" id="SM00387">
    <property type="entry name" value="HATPase_c"/>
    <property type="match status" value="1"/>
</dbReference>
<dbReference type="InterPro" id="IPR003594">
    <property type="entry name" value="HATPase_dom"/>
</dbReference>
<dbReference type="EMBL" id="CP071793">
    <property type="protein sequence ID" value="QTD47843.1"/>
    <property type="molecule type" value="Genomic_DNA"/>
</dbReference>
<proteinExistence type="predicted"/>
<dbReference type="InterPro" id="IPR011006">
    <property type="entry name" value="CheY-like_superfamily"/>
</dbReference>
<keyword evidence="8" id="KW-0418">Kinase</keyword>
<dbReference type="InterPro" id="IPR005467">
    <property type="entry name" value="His_kinase_dom"/>
</dbReference>
<evidence type="ECO:0000256" key="5">
    <source>
        <dbReference type="SAM" id="Coils"/>
    </source>
</evidence>
<dbReference type="Proteomes" id="UP000663929">
    <property type="component" value="Chromosome"/>
</dbReference>
<dbReference type="GO" id="GO:0000155">
    <property type="term" value="F:phosphorelay sensor kinase activity"/>
    <property type="evidence" value="ECO:0007669"/>
    <property type="project" value="InterPro"/>
</dbReference>
<dbReference type="SMART" id="SM00448">
    <property type="entry name" value="REC"/>
    <property type="match status" value="1"/>
</dbReference>
<evidence type="ECO:0000313" key="8">
    <source>
        <dbReference type="EMBL" id="QTD47843.1"/>
    </source>
</evidence>
<dbReference type="Pfam" id="PF02518">
    <property type="entry name" value="HATPase_c"/>
    <property type="match status" value="1"/>
</dbReference>